<keyword evidence="3 8" id="KW-0540">Nuclease</keyword>
<proteinExistence type="inferred from homology"/>
<evidence type="ECO:0000256" key="1">
    <source>
        <dbReference type="ARBA" id="ARBA00001946"/>
    </source>
</evidence>
<dbReference type="InterPro" id="IPR029060">
    <property type="entry name" value="PIN-like_dom_sf"/>
</dbReference>
<dbReference type="RefSeq" id="WP_153026950.1">
    <property type="nucleotide sequence ID" value="NZ_WIAO01000029.1"/>
</dbReference>
<dbReference type="GO" id="GO:0090729">
    <property type="term" value="F:toxin activity"/>
    <property type="evidence" value="ECO:0007669"/>
    <property type="project" value="UniProtKB-KW"/>
</dbReference>
<dbReference type="PANTHER" id="PTHR33653">
    <property type="entry name" value="RIBONUCLEASE VAPC2"/>
    <property type="match status" value="1"/>
</dbReference>
<dbReference type="InterPro" id="IPR002716">
    <property type="entry name" value="PIN_dom"/>
</dbReference>
<evidence type="ECO:0000256" key="2">
    <source>
        <dbReference type="ARBA" id="ARBA00022649"/>
    </source>
</evidence>
<dbReference type="InterPro" id="IPR050556">
    <property type="entry name" value="Type_II_TA_system_RNase"/>
</dbReference>
<gene>
    <name evidence="8" type="primary">vapC</name>
    <name evidence="10" type="ORF">GFD30_20010</name>
</gene>
<comment type="cofactor">
    <cofactor evidence="1 8">
        <name>Mg(2+)</name>
        <dbReference type="ChEBI" id="CHEBI:18420"/>
    </cofactor>
</comment>
<evidence type="ECO:0000259" key="9">
    <source>
        <dbReference type="Pfam" id="PF01850"/>
    </source>
</evidence>
<name>A0A6L5GE45_9ACTN</name>
<evidence type="ECO:0000256" key="7">
    <source>
        <dbReference type="ARBA" id="ARBA00038093"/>
    </source>
</evidence>
<dbReference type="CDD" id="cd18731">
    <property type="entry name" value="PIN_NgFitB-like"/>
    <property type="match status" value="1"/>
</dbReference>
<keyword evidence="4 8" id="KW-0479">Metal-binding</keyword>
<keyword evidence="11" id="KW-1185">Reference proteome</keyword>
<evidence type="ECO:0000256" key="6">
    <source>
        <dbReference type="ARBA" id="ARBA00022842"/>
    </source>
</evidence>
<accession>A0A6L5GE45</accession>
<reference evidence="10 11" key="1">
    <citation type="submission" date="2019-10" db="EMBL/GenBank/DDBJ databases">
        <title>Glycomyces albidus sp. nov., a novel actinomycete isolated from rhizosphere soil of wheat (Triticum aestivum L.).</title>
        <authorList>
            <person name="Qian L."/>
        </authorList>
    </citation>
    <scope>NUCLEOTIDE SEQUENCE [LARGE SCALE GENOMIC DNA]</scope>
    <source>
        <strain evidence="10 11">NEAU-7082</strain>
    </source>
</reference>
<keyword evidence="8" id="KW-0800">Toxin</keyword>
<feature type="binding site" evidence="8">
    <location>
        <position position="104"/>
    </location>
    <ligand>
        <name>Mg(2+)</name>
        <dbReference type="ChEBI" id="CHEBI:18420"/>
    </ligand>
</feature>
<keyword evidence="6 8" id="KW-0460">Magnesium</keyword>
<dbReference type="GO" id="GO:0000287">
    <property type="term" value="F:magnesium ion binding"/>
    <property type="evidence" value="ECO:0007669"/>
    <property type="project" value="UniProtKB-UniRule"/>
</dbReference>
<dbReference type="Pfam" id="PF01850">
    <property type="entry name" value="PIN"/>
    <property type="match status" value="1"/>
</dbReference>
<dbReference type="HAMAP" id="MF_00265">
    <property type="entry name" value="VapC_Nob1"/>
    <property type="match status" value="1"/>
</dbReference>
<comment type="similarity">
    <text evidence="7 8">Belongs to the PINc/VapC protein family.</text>
</comment>
<dbReference type="SUPFAM" id="SSF88723">
    <property type="entry name" value="PIN domain-like"/>
    <property type="match status" value="1"/>
</dbReference>
<evidence type="ECO:0000313" key="10">
    <source>
        <dbReference type="EMBL" id="MQM27836.1"/>
    </source>
</evidence>
<keyword evidence="5 8" id="KW-0378">Hydrolase</keyword>
<feature type="domain" description="PIN" evidence="9">
    <location>
        <begin position="2"/>
        <end position="130"/>
    </location>
</feature>
<evidence type="ECO:0000256" key="8">
    <source>
        <dbReference type="HAMAP-Rule" id="MF_00265"/>
    </source>
</evidence>
<comment type="function">
    <text evidence="8">Toxic component of a toxin-antitoxin (TA) system. An RNase.</text>
</comment>
<organism evidence="10 11">
    <name type="scientific">Glycomyces albidus</name>
    <dbReference type="NCBI Taxonomy" id="2656774"/>
    <lineage>
        <taxon>Bacteria</taxon>
        <taxon>Bacillati</taxon>
        <taxon>Actinomycetota</taxon>
        <taxon>Actinomycetes</taxon>
        <taxon>Glycomycetales</taxon>
        <taxon>Glycomycetaceae</taxon>
        <taxon>Glycomyces</taxon>
    </lineage>
</organism>
<dbReference type="Proteomes" id="UP000477750">
    <property type="component" value="Unassembled WGS sequence"/>
</dbReference>
<dbReference type="EMBL" id="WIAO01000029">
    <property type="protein sequence ID" value="MQM27836.1"/>
    <property type="molecule type" value="Genomic_DNA"/>
</dbReference>
<sequence>MIILDTNVVSERFRPQPHKRVKHWLRTVGRVDIAITAITVAELRIGAAAMAQGRKRAELESKIDRLVGEELRDRIEDFDLAAADMIPRITSKREGIGRRITMEDAMIAAICLTRGAMLATRNTKDFDEVGITLINPWED</sequence>
<dbReference type="PANTHER" id="PTHR33653:SF1">
    <property type="entry name" value="RIBONUCLEASE VAPC2"/>
    <property type="match status" value="1"/>
</dbReference>
<dbReference type="InterPro" id="IPR022907">
    <property type="entry name" value="VapC_family"/>
</dbReference>
<evidence type="ECO:0000256" key="3">
    <source>
        <dbReference type="ARBA" id="ARBA00022722"/>
    </source>
</evidence>
<dbReference type="EC" id="3.1.-.-" evidence="8"/>
<dbReference type="AlphaFoldDB" id="A0A6L5GE45"/>
<comment type="caution">
    <text evidence="10">The sequence shown here is derived from an EMBL/GenBank/DDBJ whole genome shotgun (WGS) entry which is preliminary data.</text>
</comment>
<dbReference type="GO" id="GO:0016787">
    <property type="term" value="F:hydrolase activity"/>
    <property type="evidence" value="ECO:0007669"/>
    <property type="project" value="UniProtKB-KW"/>
</dbReference>
<protein>
    <recommendedName>
        <fullName evidence="8">Ribonuclease VapC</fullName>
        <shortName evidence="8">RNase VapC</shortName>
        <ecNumber evidence="8">3.1.-.-</ecNumber>
    </recommendedName>
    <alternativeName>
        <fullName evidence="8">Toxin VapC</fullName>
    </alternativeName>
</protein>
<evidence type="ECO:0000313" key="11">
    <source>
        <dbReference type="Proteomes" id="UP000477750"/>
    </source>
</evidence>
<dbReference type="GO" id="GO:0004540">
    <property type="term" value="F:RNA nuclease activity"/>
    <property type="evidence" value="ECO:0007669"/>
    <property type="project" value="InterPro"/>
</dbReference>
<dbReference type="Gene3D" id="3.40.50.1010">
    <property type="entry name" value="5'-nuclease"/>
    <property type="match status" value="1"/>
</dbReference>
<feature type="binding site" evidence="8">
    <location>
        <position position="5"/>
    </location>
    <ligand>
        <name>Mg(2+)</name>
        <dbReference type="ChEBI" id="CHEBI:18420"/>
    </ligand>
</feature>
<evidence type="ECO:0000256" key="5">
    <source>
        <dbReference type="ARBA" id="ARBA00022801"/>
    </source>
</evidence>
<keyword evidence="2 8" id="KW-1277">Toxin-antitoxin system</keyword>
<evidence type="ECO:0000256" key="4">
    <source>
        <dbReference type="ARBA" id="ARBA00022723"/>
    </source>
</evidence>